<dbReference type="Proteomes" id="UP000186098">
    <property type="component" value="Unassembled WGS sequence"/>
</dbReference>
<evidence type="ECO:0000256" key="3">
    <source>
        <dbReference type="ARBA" id="ARBA00030642"/>
    </source>
</evidence>
<dbReference type="Gene3D" id="1.10.4030.10">
    <property type="entry name" value="Porin chaperone SurA, peptide-binding domain"/>
    <property type="match status" value="1"/>
</dbReference>
<proteinExistence type="predicted"/>
<evidence type="ECO:0000259" key="7">
    <source>
        <dbReference type="PROSITE" id="PS50198"/>
    </source>
</evidence>
<evidence type="ECO:0000256" key="5">
    <source>
        <dbReference type="PROSITE-ProRule" id="PRU00278"/>
    </source>
</evidence>
<feature type="chain" id="PRO_5013247140" description="Parvulin-like PPIase" evidence="6">
    <location>
        <begin position="19"/>
        <end position="401"/>
    </location>
</feature>
<dbReference type="InterPro" id="IPR050280">
    <property type="entry name" value="OMP_Chaperone_SurA"/>
</dbReference>
<dbReference type="AlphaFoldDB" id="A0A1N7K4M5"/>
<dbReference type="SUPFAM" id="SSF109998">
    <property type="entry name" value="Triger factor/SurA peptide-binding domain-like"/>
    <property type="match status" value="1"/>
</dbReference>
<dbReference type="EMBL" id="FTOM01000001">
    <property type="protein sequence ID" value="SIS56510.1"/>
    <property type="molecule type" value="Genomic_DNA"/>
</dbReference>
<evidence type="ECO:0000256" key="6">
    <source>
        <dbReference type="SAM" id="SignalP"/>
    </source>
</evidence>
<dbReference type="STRING" id="407234.SAMN05421795_101608"/>
<feature type="domain" description="PpiC" evidence="7">
    <location>
        <begin position="163"/>
        <end position="259"/>
    </location>
</feature>
<evidence type="ECO:0000256" key="1">
    <source>
        <dbReference type="ARBA" id="ARBA00018370"/>
    </source>
</evidence>
<keyword evidence="5" id="KW-0413">Isomerase</keyword>
<dbReference type="SUPFAM" id="SSF54534">
    <property type="entry name" value="FKBP-like"/>
    <property type="match status" value="1"/>
</dbReference>
<dbReference type="PROSITE" id="PS50198">
    <property type="entry name" value="PPIC_PPIASE_2"/>
    <property type="match status" value="1"/>
</dbReference>
<dbReference type="InterPro" id="IPR000297">
    <property type="entry name" value="PPIase_PpiC"/>
</dbReference>
<evidence type="ECO:0000256" key="4">
    <source>
        <dbReference type="ARBA" id="ARBA00031484"/>
    </source>
</evidence>
<dbReference type="PANTHER" id="PTHR47637:SF1">
    <property type="entry name" value="CHAPERONE SURA"/>
    <property type="match status" value="1"/>
</dbReference>
<evidence type="ECO:0000313" key="8">
    <source>
        <dbReference type="EMBL" id="SIS56510.1"/>
    </source>
</evidence>
<keyword evidence="2 6" id="KW-0732">Signal</keyword>
<protein>
    <recommendedName>
        <fullName evidence="1">Parvulin-like PPIase</fullName>
    </recommendedName>
    <alternativeName>
        <fullName evidence="3">Peptidyl-prolyl cis-trans isomerase plp</fullName>
    </alternativeName>
    <alternativeName>
        <fullName evidence="4">Rotamase plp</fullName>
    </alternativeName>
</protein>
<reference evidence="9" key="1">
    <citation type="submission" date="2017-01" db="EMBL/GenBank/DDBJ databases">
        <authorList>
            <person name="Varghese N."/>
            <person name="Submissions S."/>
        </authorList>
    </citation>
    <scope>NUCLEOTIDE SEQUENCE [LARGE SCALE GENOMIC DNA]</scope>
    <source>
        <strain evidence="9">DSM 18714</strain>
    </source>
</reference>
<evidence type="ECO:0000256" key="2">
    <source>
        <dbReference type="ARBA" id="ARBA00022729"/>
    </source>
</evidence>
<keyword evidence="5" id="KW-0697">Rotamase</keyword>
<feature type="signal peptide" evidence="6">
    <location>
        <begin position="1"/>
        <end position="18"/>
    </location>
</feature>
<dbReference type="InterPro" id="IPR046357">
    <property type="entry name" value="PPIase_dom_sf"/>
</dbReference>
<dbReference type="InterPro" id="IPR027304">
    <property type="entry name" value="Trigger_fact/SurA_dom_sf"/>
</dbReference>
<dbReference type="Gene3D" id="3.10.50.40">
    <property type="match status" value="1"/>
</dbReference>
<dbReference type="RefSeq" id="WP_076363403.1">
    <property type="nucleotide sequence ID" value="NZ_FTOM01000001.1"/>
</dbReference>
<evidence type="ECO:0000313" key="9">
    <source>
        <dbReference type="Proteomes" id="UP000186098"/>
    </source>
</evidence>
<keyword evidence="9" id="KW-1185">Reference proteome</keyword>
<dbReference type="Pfam" id="PF00639">
    <property type="entry name" value="Rotamase"/>
    <property type="match status" value="1"/>
</dbReference>
<gene>
    <name evidence="8" type="ORF">SAMN05421795_101608</name>
</gene>
<name>A0A1N7K4M5_9RHOB</name>
<dbReference type="GO" id="GO:0003755">
    <property type="term" value="F:peptidyl-prolyl cis-trans isomerase activity"/>
    <property type="evidence" value="ECO:0007669"/>
    <property type="project" value="UniProtKB-KW"/>
</dbReference>
<dbReference type="PANTHER" id="PTHR47637">
    <property type="entry name" value="CHAPERONE SURA"/>
    <property type="match status" value="1"/>
</dbReference>
<sequence length="401" mass="43270">MRAFLTSTSLIVALLAGAVPIAAQSPFAPVIQVNDRGVTGFEIDQRARFLALLGAQGDLLEMAETALIEDRLRMQAAQEMGISVSPEQVKAGMEEFAGRANLSAEEFLKAIAPAGVQPETFRDFVEAGFVWRETVRKRFADSVRISEAEVDRILEQSGSAERSPRLLVTEFVVPLREGREAEARARIREAAAAPDEDSFSRMARTYSIAPTRTDGGRLGWLPLDALPEDVQGPLSRLKPGQHTAPIQMNDTLVVLWLRELEPARREGAGLVDYALVNLVGSVDPAQAAGALRQRADACDTLYTAAAALPSGQVVREKLPRAAIPADIRGALDAMDAGESQVVQRAQGPAFVMLCSRFAVEKDGADTPDRNRVRAGLTNARLGALAAAWLADLKAQAIIRRN</sequence>
<accession>A0A1N7K4M5</accession>
<organism evidence="8 9">
    <name type="scientific">Phaeovulum vinaykumarii</name>
    <dbReference type="NCBI Taxonomy" id="407234"/>
    <lineage>
        <taxon>Bacteria</taxon>
        <taxon>Pseudomonadati</taxon>
        <taxon>Pseudomonadota</taxon>
        <taxon>Alphaproteobacteria</taxon>
        <taxon>Rhodobacterales</taxon>
        <taxon>Paracoccaceae</taxon>
        <taxon>Phaeovulum</taxon>
    </lineage>
</organism>